<name>A0AAE1PY42_9EUCA</name>
<dbReference type="AlphaFoldDB" id="A0AAE1PY42"/>
<gene>
    <name evidence="2" type="ORF">Pmani_013590</name>
</gene>
<organism evidence="2 3">
    <name type="scientific">Petrolisthes manimaculis</name>
    <dbReference type="NCBI Taxonomy" id="1843537"/>
    <lineage>
        <taxon>Eukaryota</taxon>
        <taxon>Metazoa</taxon>
        <taxon>Ecdysozoa</taxon>
        <taxon>Arthropoda</taxon>
        <taxon>Crustacea</taxon>
        <taxon>Multicrustacea</taxon>
        <taxon>Malacostraca</taxon>
        <taxon>Eumalacostraca</taxon>
        <taxon>Eucarida</taxon>
        <taxon>Decapoda</taxon>
        <taxon>Pleocyemata</taxon>
        <taxon>Anomura</taxon>
        <taxon>Galatheoidea</taxon>
        <taxon>Porcellanidae</taxon>
        <taxon>Petrolisthes</taxon>
    </lineage>
</organism>
<sequence>MEVEEELEVERWRKRSGKSNRWCGSRNGGELEEMTNDGGSGSGVVSESGREWAWSGE</sequence>
<protein>
    <submittedName>
        <fullName evidence="2">Uncharacterized protein</fullName>
    </submittedName>
</protein>
<proteinExistence type="predicted"/>
<feature type="region of interest" description="Disordered" evidence="1">
    <location>
        <begin position="1"/>
        <end position="57"/>
    </location>
</feature>
<keyword evidence="3" id="KW-1185">Reference proteome</keyword>
<dbReference type="Proteomes" id="UP001292094">
    <property type="component" value="Unassembled WGS sequence"/>
</dbReference>
<evidence type="ECO:0000313" key="2">
    <source>
        <dbReference type="EMBL" id="KAK4315157.1"/>
    </source>
</evidence>
<comment type="caution">
    <text evidence="2">The sequence shown here is derived from an EMBL/GenBank/DDBJ whole genome shotgun (WGS) entry which is preliminary data.</text>
</comment>
<dbReference type="EMBL" id="JAWZYT010001133">
    <property type="protein sequence ID" value="KAK4315157.1"/>
    <property type="molecule type" value="Genomic_DNA"/>
</dbReference>
<reference evidence="2" key="1">
    <citation type="submission" date="2023-11" db="EMBL/GenBank/DDBJ databases">
        <title>Genome assemblies of two species of porcelain crab, Petrolisthes cinctipes and Petrolisthes manimaculis (Anomura: Porcellanidae).</title>
        <authorList>
            <person name="Angst P."/>
        </authorList>
    </citation>
    <scope>NUCLEOTIDE SEQUENCE</scope>
    <source>
        <strain evidence="2">PB745_02</strain>
        <tissue evidence="2">Gill</tissue>
    </source>
</reference>
<accession>A0AAE1PY42</accession>
<feature type="non-terminal residue" evidence="2">
    <location>
        <position position="57"/>
    </location>
</feature>
<evidence type="ECO:0000313" key="3">
    <source>
        <dbReference type="Proteomes" id="UP001292094"/>
    </source>
</evidence>
<evidence type="ECO:0000256" key="1">
    <source>
        <dbReference type="SAM" id="MobiDB-lite"/>
    </source>
</evidence>